<sequence>MLIVACQLCGEMKILAGTPDRDGVARTTWICPRCGTGQIVQLPVKSDARGDLKKILQGLSLGVAEGYVRAGDVG</sequence>
<dbReference type="KEGG" id="aram:KAR29_08900"/>
<protein>
    <submittedName>
        <fullName evidence="1">Alcohol dehydrogenase</fullName>
    </submittedName>
</protein>
<evidence type="ECO:0000313" key="1">
    <source>
        <dbReference type="EMBL" id="QTX31484.1"/>
    </source>
</evidence>
<accession>A0A9Q7ABC3</accession>
<evidence type="ECO:0000313" key="2">
    <source>
        <dbReference type="Proteomes" id="UP000671879"/>
    </source>
</evidence>
<gene>
    <name evidence="1" type="ORF">KAR29_08900</name>
</gene>
<dbReference type="RefSeq" id="WP_274372650.1">
    <property type="nucleotide sequence ID" value="NZ_CP072943.1"/>
</dbReference>
<organism evidence="1 2">
    <name type="scientific">Aminithiophilus ramosus</name>
    <dbReference type="NCBI Taxonomy" id="3029084"/>
    <lineage>
        <taxon>Bacteria</taxon>
        <taxon>Thermotogati</taxon>
        <taxon>Synergistota</taxon>
        <taxon>Synergistia</taxon>
        <taxon>Synergistales</taxon>
        <taxon>Aminithiophilaceae</taxon>
        <taxon>Aminithiophilus</taxon>
    </lineage>
</organism>
<reference evidence="2" key="1">
    <citation type="submission" date="2021-04" db="EMBL/GenBank/DDBJ databases">
        <title>A novel Synergistetes isolate from a pyrite-forming mixed culture.</title>
        <authorList>
            <person name="Bunk B."/>
            <person name="Sproer C."/>
            <person name="Spring S."/>
            <person name="Pester M."/>
        </authorList>
    </citation>
    <scope>NUCLEOTIDE SEQUENCE [LARGE SCALE GENOMIC DNA]</scope>
    <source>
        <strain evidence="2">J.5.4.2-T.3.5.2</strain>
    </source>
</reference>
<name>A0A9Q7ABC3_9BACT</name>
<keyword evidence="2" id="KW-1185">Reference proteome</keyword>
<proteinExistence type="predicted"/>
<dbReference type="EMBL" id="CP072943">
    <property type="protein sequence ID" value="QTX31484.1"/>
    <property type="molecule type" value="Genomic_DNA"/>
</dbReference>
<dbReference type="Proteomes" id="UP000671879">
    <property type="component" value="Chromosome"/>
</dbReference>
<dbReference type="AlphaFoldDB" id="A0A9Q7ABC3"/>